<dbReference type="SUPFAM" id="SSF55729">
    <property type="entry name" value="Acyl-CoA N-acyltransferases (Nat)"/>
    <property type="match status" value="1"/>
</dbReference>
<dbReference type="InterPro" id="IPR000182">
    <property type="entry name" value="GNAT_dom"/>
</dbReference>
<dbReference type="InterPro" id="IPR016181">
    <property type="entry name" value="Acyl_CoA_acyltransferase"/>
</dbReference>
<evidence type="ECO:0000259" key="1">
    <source>
        <dbReference type="PROSITE" id="PS51186"/>
    </source>
</evidence>
<evidence type="ECO:0000313" key="3">
    <source>
        <dbReference type="Proteomes" id="UP000682713"/>
    </source>
</evidence>
<dbReference type="CDD" id="cd04301">
    <property type="entry name" value="NAT_SF"/>
    <property type="match status" value="1"/>
</dbReference>
<dbReference type="Gene3D" id="3.40.630.30">
    <property type="match status" value="1"/>
</dbReference>
<dbReference type="PROSITE" id="PS51186">
    <property type="entry name" value="GNAT"/>
    <property type="match status" value="1"/>
</dbReference>
<gene>
    <name evidence="2" type="ORF">KHA93_19910</name>
</gene>
<keyword evidence="3" id="KW-1185">Reference proteome</keyword>
<protein>
    <submittedName>
        <fullName evidence="2">GNAT family N-acetyltransferase</fullName>
    </submittedName>
</protein>
<evidence type="ECO:0000313" key="2">
    <source>
        <dbReference type="EMBL" id="MBS4201874.1"/>
    </source>
</evidence>
<sequence length="170" mass="19363">MERLIIRDLRIEDCEIISTAFAEQGWNKPVSQYESYFTEQKEGVRKILVAEFDNQFAGYLTIRWKSDYEPFDSKGIPEIVDLNVLIKFRKKGIAAALMDEAERIVSEKCDCIGIGFGLTGDYGAAQRIYVKRGYIPDGLGMSKSGRFLTYGDQITVDDDLALYLTKTFKK</sequence>
<dbReference type="Proteomes" id="UP000682713">
    <property type="component" value="Unassembled WGS sequence"/>
</dbReference>
<dbReference type="EMBL" id="JAGYPJ010000001">
    <property type="protein sequence ID" value="MBS4201874.1"/>
    <property type="molecule type" value="Genomic_DNA"/>
</dbReference>
<dbReference type="RefSeq" id="WP_213112304.1">
    <property type="nucleotide sequence ID" value="NZ_JAGYPJ010000001.1"/>
</dbReference>
<dbReference type="AlphaFoldDB" id="A0A942YMU5"/>
<name>A0A942YMU5_9BACI</name>
<proteinExistence type="predicted"/>
<organism evidence="2 3">
    <name type="scientific">Lederbergia citrisecunda</name>
    <dbReference type="NCBI Taxonomy" id="2833583"/>
    <lineage>
        <taxon>Bacteria</taxon>
        <taxon>Bacillati</taxon>
        <taxon>Bacillota</taxon>
        <taxon>Bacilli</taxon>
        <taxon>Bacillales</taxon>
        <taxon>Bacillaceae</taxon>
        <taxon>Lederbergia</taxon>
    </lineage>
</organism>
<accession>A0A942YMU5</accession>
<reference evidence="2 3" key="1">
    <citation type="submission" date="2021-05" db="EMBL/GenBank/DDBJ databases">
        <title>Novel Bacillus species.</title>
        <authorList>
            <person name="Liu G."/>
        </authorList>
    </citation>
    <scope>NUCLEOTIDE SEQUENCE [LARGE SCALE GENOMIC DNA]</scope>
    <source>
        <strain evidence="2 3">FJAT-49732</strain>
    </source>
</reference>
<dbReference type="GO" id="GO:0016747">
    <property type="term" value="F:acyltransferase activity, transferring groups other than amino-acyl groups"/>
    <property type="evidence" value="ECO:0007669"/>
    <property type="project" value="InterPro"/>
</dbReference>
<comment type="caution">
    <text evidence="2">The sequence shown here is derived from an EMBL/GenBank/DDBJ whole genome shotgun (WGS) entry which is preliminary data.</text>
</comment>
<feature type="domain" description="N-acetyltransferase" evidence="1">
    <location>
        <begin position="4"/>
        <end position="169"/>
    </location>
</feature>
<dbReference type="Pfam" id="PF00583">
    <property type="entry name" value="Acetyltransf_1"/>
    <property type="match status" value="1"/>
</dbReference>